<dbReference type="Proteomes" id="UP001302120">
    <property type="component" value="Unassembled WGS sequence"/>
</dbReference>
<keyword evidence="3" id="KW-0349">Heme</keyword>
<evidence type="ECO:0000313" key="4">
    <source>
        <dbReference type="EMBL" id="MEA5582263.1"/>
    </source>
</evidence>
<dbReference type="CDD" id="cd11053">
    <property type="entry name" value="CYP110-like"/>
    <property type="match status" value="1"/>
</dbReference>
<dbReference type="SUPFAM" id="SSF48264">
    <property type="entry name" value="Cytochrome P450"/>
    <property type="match status" value="1"/>
</dbReference>
<dbReference type="InterPro" id="IPR002401">
    <property type="entry name" value="Cyt_P450_E_grp-I"/>
</dbReference>
<dbReference type="Pfam" id="PF00067">
    <property type="entry name" value="p450"/>
    <property type="match status" value="1"/>
</dbReference>
<keyword evidence="3" id="KW-0408">Iron</keyword>
<dbReference type="EMBL" id="JAYGHG010000020">
    <property type="protein sequence ID" value="MEA5582263.1"/>
    <property type="molecule type" value="Genomic_DNA"/>
</dbReference>
<name>A0ABU5UFD0_9CYAN</name>
<evidence type="ECO:0000256" key="3">
    <source>
        <dbReference type="RuleBase" id="RU000461"/>
    </source>
</evidence>
<sequence>MSAIELPDGPKSHPWLQTYRWLSNPLEYMEDCAKKYGDIFTICVGPVFKPQVLVSNPQAIQQIFSTDTQHLDSGLAAGFQSPLLGNQSLLSLDGKPHQRQRKLLTPPFHGERMLAYGELIRDISREVTSQWQVGETVSTLSSMQAISFQVILKAVFGLTEGARYEQLKEALIAILNPKKPILRSMMLILPALRRDLGAWSPWGQFLRLREQIDELIYAEIQERKAQPDPSRTDILSLMMATRDEAGEPMTDVELRDELMTLLVAGHETTATSLTWALYWIHHQPEVYEKLLAELDTLGENPDPNAIFRLPYLNAVCSEILRIYPVAMMTLARLVKSPLQIGGYQFAPGTLLIPCIYLTHHREDLYPDSFAFKPERFLERQFSGSEYLPFGGGNRRCIGMAFALFEMKLVLATVLSSWQMELADSQPVQPVRKGLLFGPKGGIPMVIKGRREQNQLVAEVSSV</sequence>
<reference evidence="4 5" key="1">
    <citation type="submission" date="2023-12" db="EMBL/GenBank/DDBJ databases">
        <title>Baltic Sea Cyanobacteria.</title>
        <authorList>
            <person name="Delbaje E."/>
            <person name="Fewer D.P."/>
            <person name="Shishido T.K."/>
        </authorList>
    </citation>
    <scope>NUCLEOTIDE SEQUENCE [LARGE SCALE GENOMIC DNA]</scope>
    <source>
        <strain evidence="4 5">UHCC-0300</strain>
    </source>
</reference>
<organism evidence="4 5">
    <name type="scientific">Nodularia harveyana UHCC-0300</name>
    <dbReference type="NCBI Taxonomy" id="2974287"/>
    <lineage>
        <taxon>Bacteria</taxon>
        <taxon>Bacillati</taxon>
        <taxon>Cyanobacteriota</taxon>
        <taxon>Cyanophyceae</taxon>
        <taxon>Nostocales</taxon>
        <taxon>Nodulariaceae</taxon>
        <taxon>Nodularia</taxon>
    </lineage>
</organism>
<protein>
    <submittedName>
        <fullName evidence="4">Cytochrome P450</fullName>
    </submittedName>
</protein>
<keyword evidence="3" id="KW-0560">Oxidoreductase</keyword>
<dbReference type="InterPro" id="IPR050121">
    <property type="entry name" value="Cytochrome_P450_monoxygenase"/>
</dbReference>
<dbReference type="PANTHER" id="PTHR24305">
    <property type="entry name" value="CYTOCHROME P450"/>
    <property type="match status" value="1"/>
</dbReference>
<comment type="cofactor">
    <cofactor evidence="1">
        <name>heme</name>
        <dbReference type="ChEBI" id="CHEBI:30413"/>
    </cofactor>
</comment>
<keyword evidence="3" id="KW-0479">Metal-binding</keyword>
<dbReference type="PROSITE" id="PS00086">
    <property type="entry name" value="CYTOCHROME_P450"/>
    <property type="match status" value="1"/>
</dbReference>
<dbReference type="PANTHER" id="PTHR24305:SF166">
    <property type="entry name" value="CYTOCHROME P450 12A4, MITOCHONDRIAL-RELATED"/>
    <property type="match status" value="1"/>
</dbReference>
<comment type="similarity">
    <text evidence="2 3">Belongs to the cytochrome P450 family.</text>
</comment>
<keyword evidence="3" id="KW-0503">Monooxygenase</keyword>
<dbReference type="InterPro" id="IPR001128">
    <property type="entry name" value="Cyt_P450"/>
</dbReference>
<dbReference type="PRINTS" id="PR00463">
    <property type="entry name" value="EP450I"/>
</dbReference>
<evidence type="ECO:0000313" key="5">
    <source>
        <dbReference type="Proteomes" id="UP001302120"/>
    </source>
</evidence>
<dbReference type="RefSeq" id="WP_323196586.1">
    <property type="nucleotide sequence ID" value="NZ_JAYGHG010000020.1"/>
</dbReference>
<accession>A0ABU5UFD0</accession>
<dbReference type="InterPro" id="IPR017972">
    <property type="entry name" value="Cyt_P450_CS"/>
</dbReference>
<dbReference type="InterPro" id="IPR036396">
    <property type="entry name" value="Cyt_P450_sf"/>
</dbReference>
<dbReference type="Gene3D" id="1.10.630.10">
    <property type="entry name" value="Cytochrome P450"/>
    <property type="match status" value="1"/>
</dbReference>
<dbReference type="PRINTS" id="PR00385">
    <property type="entry name" value="P450"/>
</dbReference>
<gene>
    <name evidence="4" type="ORF">VB620_13040</name>
</gene>
<proteinExistence type="inferred from homology"/>
<comment type="caution">
    <text evidence="4">The sequence shown here is derived from an EMBL/GenBank/DDBJ whole genome shotgun (WGS) entry which is preliminary data.</text>
</comment>
<evidence type="ECO:0000256" key="2">
    <source>
        <dbReference type="ARBA" id="ARBA00010617"/>
    </source>
</evidence>
<keyword evidence="5" id="KW-1185">Reference proteome</keyword>
<evidence type="ECO:0000256" key="1">
    <source>
        <dbReference type="ARBA" id="ARBA00001971"/>
    </source>
</evidence>